<keyword evidence="1" id="KW-0378">Hydrolase</keyword>
<dbReference type="Gene3D" id="3.90.190.10">
    <property type="entry name" value="Protein tyrosine phosphatase superfamily"/>
    <property type="match status" value="1"/>
</dbReference>
<comment type="caution">
    <text evidence="1">The sequence shown here is derived from an EMBL/GenBank/DDBJ whole genome shotgun (WGS) entry which is preliminary data.</text>
</comment>
<organism evidence="1 2">
    <name type="scientific">Lentilactobacillus raoultii</name>
    <dbReference type="NCBI Taxonomy" id="1987503"/>
    <lineage>
        <taxon>Bacteria</taxon>
        <taxon>Bacillati</taxon>
        <taxon>Bacillota</taxon>
        <taxon>Bacilli</taxon>
        <taxon>Lactobacillales</taxon>
        <taxon>Lactobacillaceae</taxon>
        <taxon>Lentilactobacillus</taxon>
    </lineage>
</organism>
<dbReference type="RefSeq" id="WP_121979177.1">
    <property type="nucleotide sequence ID" value="NZ_JBHTLH010000004.1"/>
</dbReference>
<dbReference type="InterPro" id="IPR026893">
    <property type="entry name" value="Tyr/Ser_Pase_IphP-type"/>
</dbReference>
<protein>
    <submittedName>
        <fullName evidence="1">Tyrosine-protein phosphatase</fullName>
        <ecNumber evidence="1">3.1.3.48</ecNumber>
    </submittedName>
</protein>
<dbReference type="GO" id="GO:0004725">
    <property type="term" value="F:protein tyrosine phosphatase activity"/>
    <property type="evidence" value="ECO:0007669"/>
    <property type="project" value="UniProtKB-EC"/>
</dbReference>
<evidence type="ECO:0000313" key="2">
    <source>
        <dbReference type="Proteomes" id="UP001597156"/>
    </source>
</evidence>
<dbReference type="InterPro" id="IPR029021">
    <property type="entry name" value="Prot-tyrosine_phosphatase-like"/>
</dbReference>
<dbReference type="Proteomes" id="UP001597156">
    <property type="component" value="Unassembled WGS sequence"/>
</dbReference>
<keyword evidence="2" id="KW-1185">Reference proteome</keyword>
<evidence type="ECO:0000313" key="1">
    <source>
        <dbReference type="EMBL" id="MFD1123910.1"/>
    </source>
</evidence>
<dbReference type="SUPFAM" id="SSF52799">
    <property type="entry name" value="(Phosphotyrosine protein) phosphatases II"/>
    <property type="match status" value="1"/>
</dbReference>
<reference evidence="2" key="1">
    <citation type="journal article" date="2019" name="Int. J. Syst. Evol. Microbiol.">
        <title>The Global Catalogue of Microorganisms (GCM) 10K type strain sequencing project: providing services to taxonomists for standard genome sequencing and annotation.</title>
        <authorList>
            <consortium name="The Broad Institute Genomics Platform"/>
            <consortium name="The Broad Institute Genome Sequencing Center for Infectious Disease"/>
            <person name="Wu L."/>
            <person name="Ma J."/>
        </authorList>
    </citation>
    <scope>NUCLEOTIDE SEQUENCE [LARGE SCALE GENOMIC DNA]</scope>
    <source>
        <strain evidence="2">CCUG 71848</strain>
    </source>
</reference>
<dbReference type="EC" id="3.1.3.48" evidence="1"/>
<gene>
    <name evidence="1" type="ORF">ACFQ22_00840</name>
</gene>
<dbReference type="InterPro" id="IPR016130">
    <property type="entry name" value="Tyr_Pase_AS"/>
</dbReference>
<dbReference type="PROSITE" id="PS00383">
    <property type="entry name" value="TYR_PHOSPHATASE_1"/>
    <property type="match status" value="1"/>
</dbReference>
<name>A0ABW3PGT9_9LACO</name>
<sequence length="263" mass="30076">MVINVRQISLSGALNVRELGGYQAVDGSRTKWHKLIRSGELSRLTDDDQYKLQDYGVNCVIDLRSEAEIDSEPDNISNGMDYVKLPVFNDDETESHETIQQLNKFYSDNSRSGYLRMLYVYRRLVVNQQPRIAYKKFFQALIKNGEKKTILFHCSSGKDRTGMCAVLFLGLLGVLDTQIKSDYLLTNQYCIPRVKQRVALAKQHHMNKNFINSVISLSTVSTDYYDQAITIINLGFGGIKPYLLDFVGLSEGDIYQLKKIYLE</sequence>
<dbReference type="Pfam" id="PF13350">
    <property type="entry name" value="Y_phosphatase3"/>
    <property type="match status" value="1"/>
</dbReference>
<proteinExistence type="predicted"/>
<dbReference type="EMBL" id="JBHTLH010000004">
    <property type="protein sequence ID" value="MFD1123910.1"/>
    <property type="molecule type" value="Genomic_DNA"/>
</dbReference>
<accession>A0ABW3PGT9</accession>